<dbReference type="EMBL" id="MKQP01000020">
    <property type="protein sequence ID" value="OMD31720.1"/>
    <property type="molecule type" value="Genomic_DNA"/>
</dbReference>
<accession>A0A1R0XA93</accession>
<evidence type="ECO:0000313" key="5">
    <source>
        <dbReference type="EMBL" id="OMD31720.1"/>
    </source>
</evidence>
<keyword evidence="1" id="KW-0235">DNA replication</keyword>
<dbReference type="Proteomes" id="UP000187465">
    <property type="component" value="Unassembled WGS sequence"/>
</dbReference>
<comment type="caution">
    <text evidence="5">The sequence shown here is derived from an EMBL/GenBank/DDBJ whole genome shotgun (WGS) entry which is preliminary data.</text>
</comment>
<keyword evidence="4" id="KW-1133">Transmembrane helix</keyword>
<dbReference type="RefSeq" id="WP_036688978.1">
    <property type="nucleotide sequence ID" value="NZ_MKQP01000020.1"/>
</dbReference>
<keyword evidence="4" id="KW-0472">Membrane</keyword>
<evidence type="ECO:0000256" key="4">
    <source>
        <dbReference type="SAM" id="Phobius"/>
    </source>
</evidence>
<protein>
    <submittedName>
        <fullName evidence="5">Uncharacterized protein</fullName>
    </submittedName>
</protein>
<sequence length="494" mass="58491">MTIWSMLEIEPTDELAIIKKAYAKKLKSHHPEDDPEGYQQLREAYDTAVKWARSGQRIASTVPSLVGEDKKEIAEAISKEIEKMVIQAEKVTRVDEAEEEESEEEEQEVEEVDTEEEVEGATSIPHENEWALFRPLPIQLDADLQEQPAAIFDRQIRELYADFSRRIKQASWHSLLNEDFMWSIEHRDRLRDKLMLFLDQHRNLPYAVWEALDSFFHFREDKEIFLQRYDNKLVEYILGQVDGSLEMRYECFLLQESLEFDIEHYLNLRQSAQFMLMEDKHTEAGQLLDEANKLFQNDPDLQLMRAKYCLDTADYMEALVCLDRVTTMWPNERDGYLLRGRLLYYLQRYEEAMKDCEYLLQEDAGNRDVQCLILECKIACSQIEEALTQTETNEPKKDEFVHFRYLANKYMLKNKKLYPQRLRISSLVTIGKNIIGPILFYLLVFLKLSWFYILVYTICYFSVSELPPLVNAVFILIILWKIRNICKTAYLFSN</sequence>
<dbReference type="Gene3D" id="1.25.40.10">
    <property type="entry name" value="Tetratricopeptide repeat domain"/>
    <property type="match status" value="2"/>
</dbReference>
<keyword evidence="4" id="KW-0812">Transmembrane</keyword>
<evidence type="ECO:0000256" key="3">
    <source>
        <dbReference type="SAM" id="MobiDB-lite"/>
    </source>
</evidence>
<evidence type="ECO:0000256" key="1">
    <source>
        <dbReference type="ARBA" id="ARBA00022705"/>
    </source>
</evidence>
<evidence type="ECO:0000256" key="2">
    <source>
        <dbReference type="ARBA" id="ARBA00023016"/>
    </source>
</evidence>
<keyword evidence="2" id="KW-0346">Stress response</keyword>
<gene>
    <name evidence="5" type="ORF">BJP51_18020</name>
</gene>
<evidence type="ECO:0000313" key="6">
    <source>
        <dbReference type="Proteomes" id="UP000187465"/>
    </source>
</evidence>
<dbReference type="SUPFAM" id="SSF48452">
    <property type="entry name" value="TPR-like"/>
    <property type="match status" value="1"/>
</dbReference>
<organism evidence="5 6">
    <name type="scientific">Paenibacillus odorifer</name>
    <dbReference type="NCBI Taxonomy" id="189426"/>
    <lineage>
        <taxon>Bacteria</taxon>
        <taxon>Bacillati</taxon>
        <taxon>Bacillota</taxon>
        <taxon>Bacilli</taxon>
        <taxon>Bacillales</taxon>
        <taxon>Paenibacillaceae</taxon>
        <taxon>Paenibacillus</taxon>
    </lineage>
</organism>
<feature type="compositionally biased region" description="Acidic residues" evidence="3">
    <location>
        <begin position="96"/>
        <end position="119"/>
    </location>
</feature>
<dbReference type="GO" id="GO:0006260">
    <property type="term" value="P:DNA replication"/>
    <property type="evidence" value="ECO:0007669"/>
    <property type="project" value="UniProtKB-KW"/>
</dbReference>
<dbReference type="AlphaFoldDB" id="A0A1R0XA93"/>
<feature type="transmembrane region" description="Helical" evidence="4">
    <location>
        <begin position="450"/>
        <end position="480"/>
    </location>
</feature>
<reference evidence="5 6" key="1">
    <citation type="submission" date="2016-10" db="EMBL/GenBank/DDBJ databases">
        <title>Paenibacillus species isolates.</title>
        <authorList>
            <person name="Beno S.M."/>
        </authorList>
    </citation>
    <scope>NUCLEOTIDE SEQUENCE [LARGE SCALE GENOMIC DNA]</scope>
    <source>
        <strain evidence="5 6">FSL H7-0604</strain>
    </source>
</reference>
<feature type="region of interest" description="Disordered" evidence="3">
    <location>
        <begin position="92"/>
        <end position="124"/>
    </location>
</feature>
<dbReference type="InterPro" id="IPR011990">
    <property type="entry name" value="TPR-like_helical_dom_sf"/>
</dbReference>
<dbReference type="SUPFAM" id="SSF46565">
    <property type="entry name" value="Chaperone J-domain"/>
    <property type="match status" value="1"/>
</dbReference>
<proteinExistence type="predicted"/>
<name>A0A1R0XA93_9BACL</name>
<dbReference type="InterPro" id="IPR036869">
    <property type="entry name" value="J_dom_sf"/>
</dbReference>